<evidence type="ECO:0000256" key="3">
    <source>
        <dbReference type="ARBA" id="ARBA00022989"/>
    </source>
</evidence>
<reference evidence="8" key="1">
    <citation type="journal article" date="2018" name="Nat. Microbiol.">
        <title>Leveraging single-cell genomics to expand the fungal tree of life.</title>
        <authorList>
            <person name="Ahrendt S.R."/>
            <person name="Quandt C.A."/>
            <person name="Ciobanu D."/>
            <person name="Clum A."/>
            <person name="Salamov A."/>
            <person name="Andreopoulos B."/>
            <person name="Cheng J.F."/>
            <person name="Woyke T."/>
            <person name="Pelin A."/>
            <person name="Henrissat B."/>
            <person name="Reynolds N.K."/>
            <person name="Benny G.L."/>
            <person name="Smith M.E."/>
            <person name="James T.Y."/>
            <person name="Grigoriev I.V."/>
        </authorList>
    </citation>
    <scope>NUCLEOTIDE SEQUENCE [LARGE SCALE GENOMIC DNA]</scope>
</reference>
<dbReference type="OrthoDB" id="1588579at2759"/>
<feature type="transmembrane region" description="Helical" evidence="5">
    <location>
        <begin position="75"/>
        <end position="97"/>
    </location>
</feature>
<organism evidence="7 8">
    <name type="scientific">Blyttiomyces helicus</name>
    <dbReference type="NCBI Taxonomy" id="388810"/>
    <lineage>
        <taxon>Eukaryota</taxon>
        <taxon>Fungi</taxon>
        <taxon>Fungi incertae sedis</taxon>
        <taxon>Chytridiomycota</taxon>
        <taxon>Chytridiomycota incertae sedis</taxon>
        <taxon>Chytridiomycetes</taxon>
        <taxon>Chytridiomycetes incertae sedis</taxon>
        <taxon>Blyttiomyces</taxon>
    </lineage>
</organism>
<keyword evidence="2 5" id="KW-0812">Transmembrane</keyword>
<evidence type="ECO:0000256" key="1">
    <source>
        <dbReference type="ARBA" id="ARBA00004141"/>
    </source>
</evidence>
<protein>
    <submittedName>
        <fullName evidence="7">Triose-phosphate transporter family-domain-containing protein</fullName>
    </submittedName>
</protein>
<evidence type="ECO:0000256" key="4">
    <source>
        <dbReference type="ARBA" id="ARBA00023136"/>
    </source>
</evidence>
<feature type="domain" description="Sugar phosphate transporter" evidence="6">
    <location>
        <begin position="12"/>
        <end position="322"/>
    </location>
</feature>
<dbReference type="AlphaFoldDB" id="A0A4P9W2I3"/>
<keyword evidence="3 5" id="KW-1133">Transmembrane helix</keyword>
<evidence type="ECO:0000313" key="7">
    <source>
        <dbReference type="EMBL" id="RKO86459.1"/>
    </source>
</evidence>
<evidence type="ECO:0000256" key="2">
    <source>
        <dbReference type="ARBA" id="ARBA00022692"/>
    </source>
</evidence>
<feature type="transmembrane region" description="Helical" evidence="5">
    <location>
        <begin position="251"/>
        <end position="272"/>
    </location>
</feature>
<comment type="subcellular location">
    <subcellularLocation>
        <location evidence="1">Membrane</location>
        <topology evidence="1">Multi-pass membrane protein</topology>
    </subcellularLocation>
</comment>
<feature type="transmembrane region" description="Helical" evidence="5">
    <location>
        <begin position="12"/>
        <end position="31"/>
    </location>
</feature>
<dbReference type="GO" id="GO:0016020">
    <property type="term" value="C:membrane"/>
    <property type="evidence" value="ECO:0007669"/>
    <property type="project" value="UniProtKB-SubCell"/>
</dbReference>
<dbReference type="InterPro" id="IPR037185">
    <property type="entry name" value="EmrE-like"/>
</dbReference>
<dbReference type="InterPro" id="IPR050186">
    <property type="entry name" value="TPT_transporter"/>
</dbReference>
<evidence type="ECO:0000256" key="5">
    <source>
        <dbReference type="SAM" id="Phobius"/>
    </source>
</evidence>
<feature type="transmembrane region" description="Helical" evidence="5">
    <location>
        <begin position="213"/>
        <end position="231"/>
    </location>
</feature>
<keyword evidence="4 5" id="KW-0472">Membrane</keyword>
<dbReference type="InterPro" id="IPR004853">
    <property type="entry name" value="Sugar_P_trans_dom"/>
</dbReference>
<dbReference type="EMBL" id="KZ998181">
    <property type="protein sequence ID" value="RKO86459.1"/>
    <property type="molecule type" value="Genomic_DNA"/>
</dbReference>
<feature type="non-terminal residue" evidence="7">
    <location>
        <position position="1"/>
    </location>
</feature>
<feature type="transmembrane region" description="Helical" evidence="5">
    <location>
        <begin position="43"/>
        <end position="63"/>
    </location>
</feature>
<dbReference type="Proteomes" id="UP000269721">
    <property type="component" value="Unassembled WGS sequence"/>
</dbReference>
<sequence>SRASLPNIETVRFGVLCLLWYASSALTNNIGKQIMNAYRYPVTLTYVQFGFVAAFCAASARVLRMGRLRRPTRDVVRTTFPLAMFQIIGHVFSSVAISKVPVSVVHTIKALSPLFTVLIYRFAFQIPYPTKVYTSLIPLTLGVMLACTSSKLIFHVLGFFCALMSTLVFVVQNIAAKKIFAAGTATPRPDGLGTGRSSAGTGGPPAKLDKLNLLFYSSGLAFVLMTPLWCWSDGLSLLLYADPTRIPTARVTLLFLLNGITHFAQNVLAFWILSLVSPVTYSIASLLKRIFVIVAAMVWFGDAVSGRQAVGVGMAFLGLWLYDRAKGDVASGEARM</sequence>
<name>A0A4P9W2I3_9FUNG</name>
<dbReference type="SUPFAM" id="SSF103481">
    <property type="entry name" value="Multidrug resistance efflux transporter EmrE"/>
    <property type="match status" value="1"/>
</dbReference>
<feature type="non-terminal residue" evidence="7">
    <location>
        <position position="336"/>
    </location>
</feature>
<evidence type="ECO:0000313" key="8">
    <source>
        <dbReference type="Proteomes" id="UP000269721"/>
    </source>
</evidence>
<feature type="transmembrane region" description="Helical" evidence="5">
    <location>
        <begin position="103"/>
        <end position="123"/>
    </location>
</feature>
<proteinExistence type="predicted"/>
<feature type="transmembrane region" description="Helical" evidence="5">
    <location>
        <begin position="152"/>
        <end position="171"/>
    </location>
</feature>
<dbReference type="PANTHER" id="PTHR11132">
    <property type="entry name" value="SOLUTE CARRIER FAMILY 35"/>
    <property type="match status" value="1"/>
</dbReference>
<accession>A0A4P9W2I3</accession>
<gene>
    <name evidence="7" type="ORF">BDK51DRAFT_1494</name>
</gene>
<keyword evidence="8" id="KW-1185">Reference proteome</keyword>
<evidence type="ECO:0000259" key="6">
    <source>
        <dbReference type="Pfam" id="PF03151"/>
    </source>
</evidence>
<dbReference type="Pfam" id="PF03151">
    <property type="entry name" value="TPT"/>
    <property type="match status" value="1"/>
</dbReference>
<feature type="transmembrane region" description="Helical" evidence="5">
    <location>
        <begin position="279"/>
        <end position="300"/>
    </location>
</feature>